<organism evidence="9 10">
    <name type="scientific">Jatrophihabitans cynanchi</name>
    <dbReference type="NCBI Taxonomy" id="2944128"/>
    <lineage>
        <taxon>Bacteria</taxon>
        <taxon>Bacillati</taxon>
        <taxon>Actinomycetota</taxon>
        <taxon>Actinomycetes</taxon>
        <taxon>Jatrophihabitantales</taxon>
        <taxon>Jatrophihabitantaceae</taxon>
        <taxon>Jatrophihabitans</taxon>
    </lineage>
</organism>
<dbReference type="CDD" id="cd06261">
    <property type="entry name" value="TM_PBP2"/>
    <property type="match status" value="1"/>
</dbReference>
<proteinExistence type="inferred from homology"/>
<keyword evidence="3" id="KW-1003">Cell membrane</keyword>
<feature type="transmembrane region" description="Helical" evidence="7">
    <location>
        <begin position="44"/>
        <end position="66"/>
    </location>
</feature>
<evidence type="ECO:0000256" key="6">
    <source>
        <dbReference type="ARBA" id="ARBA00023136"/>
    </source>
</evidence>
<dbReference type="PANTHER" id="PTHR43386:SF25">
    <property type="entry name" value="PEPTIDE ABC TRANSPORTER PERMEASE PROTEIN"/>
    <property type="match status" value="1"/>
</dbReference>
<feature type="domain" description="ABC transmembrane type-1" evidence="8">
    <location>
        <begin position="104"/>
        <end position="292"/>
    </location>
</feature>
<name>A0ABY7JV13_9ACTN</name>
<evidence type="ECO:0000256" key="2">
    <source>
        <dbReference type="ARBA" id="ARBA00022448"/>
    </source>
</evidence>
<dbReference type="InterPro" id="IPR035906">
    <property type="entry name" value="MetI-like_sf"/>
</dbReference>
<evidence type="ECO:0000256" key="4">
    <source>
        <dbReference type="ARBA" id="ARBA00022692"/>
    </source>
</evidence>
<gene>
    <name evidence="9" type="ORF">M6B22_15145</name>
</gene>
<keyword evidence="10" id="KW-1185">Reference proteome</keyword>
<feature type="transmembrane region" description="Helical" evidence="7">
    <location>
        <begin position="271"/>
        <end position="292"/>
    </location>
</feature>
<dbReference type="PROSITE" id="PS50928">
    <property type="entry name" value="ABC_TM1"/>
    <property type="match status" value="1"/>
</dbReference>
<dbReference type="Gene3D" id="1.10.3720.10">
    <property type="entry name" value="MetI-like"/>
    <property type="match status" value="1"/>
</dbReference>
<evidence type="ECO:0000313" key="9">
    <source>
        <dbReference type="EMBL" id="WAX55865.1"/>
    </source>
</evidence>
<evidence type="ECO:0000259" key="8">
    <source>
        <dbReference type="PROSITE" id="PS50928"/>
    </source>
</evidence>
<reference evidence="9" key="1">
    <citation type="submission" date="2022-05" db="EMBL/GenBank/DDBJ databases">
        <title>Jatrophihabitans sp. SB3-54 whole genome sequence.</title>
        <authorList>
            <person name="Suh M.K."/>
            <person name="Eom M.K."/>
            <person name="Kim J.S."/>
            <person name="Kim H.S."/>
            <person name="Do H.E."/>
            <person name="Shin Y.K."/>
            <person name="Lee J.-S."/>
        </authorList>
    </citation>
    <scope>NUCLEOTIDE SEQUENCE</scope>
    <source>
        <strain evidence="9">SB3-54</strain>
    </source>
</reference>
<sequence length="307" mass="32497">MTGVPSTLAADSAPPALPARRWFGLRPGAPRAERVARRRHSRGLTVAACVILAAWALVAVFAPLLAPHDPLAQSGPYYASPSAAHWFGTDQLGRDILSRILYGARLSLPLAVVIVALALLIGGGLGLIAGYIGRWVDESLMRLTDLVFAFPPIILAMVVTAAFGPSARNAVLALVLVSWPTYARVVRSAVLSIRSSDFLHASRLLGVGPWQALRRDVVPNSVGPSVVLASLELGNAVLMLASLSFLGLGPRPPAPEWGAMIAAGSNDLSKWWVSIIPGIAILTAVLAFNLLGDAVRDWLDPRARNAR</sequence>
<dbReference type="InterPro" id="IPR000515">
    <property type="entry name" value="MetI-like"/>
</dbReference>
<keyword evidence="6 7" id="KW-0472">Membrane</keyword>
<keyword evidence="5 7" id="KW-1133">Transmembrane helix</keyword>
<feature type="transmembrane region" description="Helical" evidence="7">
    <location>
        <begin position="108"/>
        <end position="131"/>
    </location>
</feature>
<dbReference type="Pfam" id="PF00528">
    <property type="entry name" value="BPD_transp_1"/>
    <property type="match status" value="1"/>
</dbReference>
<evidence type="ECO:0000256" key="7">
    <source>
        <dbReference type="RuleBase" id="RU363032"/>
    </source>
</evidence>
<dbReference type="PANTHER" id="PTHR43386">
    <property type="entry name" value="OLIGOPEPTIDE TRANSPORT SYSTEM PERMEASE PROTEIN APPC"/>
    <property type="match status" value="1"/>
</dbReference>
<protein>
    <submittedName>
        <fullName evidence="9">ABC transporter permease</fullName>
    </submittedName>
</protein>
<evidence type="ECO:0000256" key="3">
    <source>
        <dbReference type="ARBA" id="ARBA00022475"/>
    </source>
</evidence>
<dbReference type="Proteomes" id="UP001164693">
    <property type="component" value="Chromosome"/>
</dbReference>
<evidence type="ECO:0000256" key="1">
    <source>
        <dbReference type="ARBA" id="ARBA00004651"/>
    </source>
</evidence>
<dbReference type="SUPFAM" id="SSF161098">
    <property type="entry name" value="MetI-like"/>
    <property type="match status" value="1"/>
</dbReference>
<dbReference type="InterPro" id="IPR050366">
    <property type="entry name" value="BP-dependent_transpt_permease"/>
</dbReference>
<keyword evidence="4 7" id="KW-0812">Transmembrane</keyword>
<feature type="transmembrane region" description="Helical" evidence="7">
    <location>
        <begin position="143"/>
        <end position="163"/>
    </location>
</feature>
<comment type="subcellular location">
    <subcellularLocation>
        <location evidence="1 7">Cell membrane</location>
        <topology evidence="1 7">Multi-pass membrane protein</topology>
    </subcellularLocation>
</comment>
<dbReference type="RefSeq" id="WP_269442389.1">
    <property type="nucleotide sequence ID" value="NZ_CP097463.1"/>
</dbReference>
<comment type="similarity">
    <text evidence="7">Belongs to the binding-protein-dependent transport system permease family.</text>
</comment>
<evidence type="ECO:0000256" key="5">
    <source>
        <dbReference type="ARBA" id="ARBA00022989"/>
    </source>
</evidence>
<accession>A0ABY7JV13</accession>
<keyword evidence="2 7" id="KW-0813">Transport</keyword>
<evidence type="ECO:0000313" key="10">
    <source>
        <dbReference type="Proteomes" id="UP001164693"/>
    </source>
</evidence>
<dbReference type="EMBL" id="CP097463">
    <property type="protein sequence ID" value="WAX55865.1"/>
    <property type="molecule type" value="Genomic_DNA"/>
</dbReference>